<evidence type="ECO:0000256" key="1">
    <source>
        <dbReference type="SAM" id="SignalP"/>
    </source>
</evidence>
<dbReference type="KEGG" id="yrh:AABB31_04130"/>
<reference evidence="2 3" key="2">
    <citation type="submission" date="2024-08" db="EMBL/GenBank/DDBJ databases">
        <title>Phylogenomic analyses of a clade within the roseobacter group suggest taxonomic reassignments of species of the genera Aestuariivita, Citreicella, Loktanella, Nautella, Pelagibaca, Ruegeria, Thalassobius, Thiobacimonas and Tropicibacter, and the proposal o.</title>
        <authorList>
            <person name="Jeon C.O."/>
        </authorList>
    </citation>
    <scope>NUCLEOTIDE SEQUENCE [LARGE SCALE GENOMIC DNA]</scope>
    <source>
        <strain evidence="2 3">SS1-5</strain>
    </source>
</reference>
<sequence>MPKRIHLAPTVAVAASMVAGSAGGQDVSATYSLYGTPGLLETPTAQSAPENEVAATFAYTDTYLRSTLTFQITKRLSGSFRYSNVDLYDDPFVGSVDRDLERGFDLQYRFNNEGQYLPAMAIGLRDFLTPGRFQSEYLVASKSVGDALIVSAGLGWGQLATADGFDSPFGSRSVAEPSGQLGPDAWFRGDAALFGGFEYQINDRWGVKAEYSTIAYPEVGNGVAIPVESPYNYGLTYRPREGVQLGLSYLYGTQVGISGSFALNPNRRPGSSGTERAPAPIKVRSADARAAQSWDRAAVPENAIATALSALLKTEGITLSGVDISDTTARIRYTNGRYRSEAQAAGRVARMATQVVPDSVKTFVLEPQRRGIPLSAIRIARSDLEQLENRAGGTDAILSRAEFDDAGPTADLRMVDREGSSFAWGLGPYFRLNPFSGNGSVDLDIGLSLRGVYTIRPNMVLSGAIEQSLLEPEDDPAGVDATPDVQNVRSDGSRYGNDGVPVLSSLTFSHFARPGTDLYSRVSVGYLERFFGGVSGELLWKPVNSSLGLGVEINQVAQRDSDMRFGFEEYDYDVTTGHVSAYYDFGNGYHAQVDAGRYLAGDWGATISVDREFDNGWVIGAYVTQTDLAYEDFGSGSYNKGVQVTVPQDFFTGSPTRGSYANTFRTRAGDGGARLQVDGRLYDVVRDGHLADLSDTWGRFWR</sequence>
<dbReference type="Pfam" id="PF06082">
    <property type="entry name" value="YjbH"/>
    <property type="match status" value="1"/>
</dbReference>
<gene>
    <name evidence="2" type="ORF">AABB31_04130</name>
</gene>
<reference evidence="3" key="1">
    <citation type="submission" date="2024-04" db="EMBL/GenBank/DDBJ databases">
        <title>Phylogenomic analyses of a clade within the roseobacter group suggest taxonomic reassignments of species of the genera Aestuariivita, Citreicella, Loktanella, Nautella, Pelagibaca, Ruegeria, Thalassobius, Thiobacimonas and Tropicibacter, and the proposal o.</title>
        <authorList>
            <person name="Jeon C.O."/>
        </authorList>
    </citation>
    <scope>NUCLEOTIDE SEQUENCE [LARGE SCALE GENOMIC DNA]</scope>
    <source>
        <strain evidence="3">SS1-5</strain>
    </source>
</reference>
<accession>A0AAN0NJ77</accession>
<proteinExistence type="predicted"/>
<dbReference type="AlphaFoldDB" id="A0AAN0NJ77"/>
<protein>
    <submittedName>
        <fullName evidence="2">YjbH domain-containing protein</fullName>
    </submittedName>
</protein>
<keyword evidence="1" id="KW-0732">Signal</keyword>
<dbReference type="InterPro" id="IPR010344">
    <property type="entry name" value="YbjH"/>
</dbReference>
<keyword evidence="3" id="KW-1185">Reference proteome</keyword>
<organism evidence="2 3">
    <name type="scientific">Yoonia rhodophyticola</name>
    <dbReference type="NCBI Taxonomy" id="3137370"/>
    <lineage>
        <taxon>Bacteria</taxon>
        <taxon>Pseudomonadati</taxon>
        <taxon>Pseudomonadota</taxon>
        <taxon>Alphaproteobacteria</taxon>
        <taxon>Rhodobacterales</taxon>
        <taxon>Paracoccaceae</taxon>
        <taxon>Yoonia</taxon>
    </lineage>
</organism>
<feature type="signal peptide" evidence="1">
    <location>
        <begin position="1"/>
        <end position="24"/>
    </location>
</feature>
<evidence type="ECO:0000313" key="3">
    <source>
        <dbReference type="Proteomes" id="UP001470809"/>
    </source>
</evidence>
<dbReference type="Proteomes" id="UP001470809">
    <property type="component" value="Chromosome"/>
</dbReference>
<dbReference type="RefSeq" id="WP_342077425.1">
    <property type="nucleotide sequence ID" value="NZ_CP151767.2"/>
</dbReference>
<dbReference type="EMBL" id="CP151767">
    <property type="protein sequence ID" value="WZU68132.1"/>
    <property type="molecule type" value="Genomic_DNA"/>
</dbReference>
<name>A0AAN0NJ77_9RHOB</name>
<feature type="chain" id="PRO_5043001474" evidence="1">
    <location>
        <begin position="25"/>
        <end position="702"/>
    </location>
</feature>
<evidence type="ECO:0000313" key="2">
    <source>
        <dbReference type="EMBL" id="WZU68132.1"/>
    </source>
</evidence>